<dbReference type="Proteomes" id="UP001324380">
    <property type="component" value="Chromosome"/>
</dbReference>
<keyword evidence="1" id="KW-0812">Transmembrane</keyword>
<dbReference type="EMBL" id="CP139558">
    <property type="protein sequence ID" value="WPU93159.1"/>
    <property type="molecule type" value="Genomic_DNA"/>
</dbReference>
<name>A0ABZ0TK10_9SPHI</name>
<reference evidence="2 3" key="1">
    <citation type="submission" date="2023-11" db="EMBL/GenBank/DDBJ databases">
        <title>Analysis of the Genomes of Mucilaginibacter gossypii cycad 4 and M. sabulilitoris SNA2: microbes with the potential for plant growth promotion.</title>
        <authorList>
            <person name="Hirsch A.M."/>
            <person name="Humm E."/>
            <person name="Rubbi M."/>
            <person name="Del Vecchio G."/>
            <person name="Ha S.M."/>
            <person name="Pellegrini M."/>
            <person name="Gunsalus R.P."/>
        </authorList>
    </citation>
    <scope>NUCLEOTIDE SEQUENCE [LARGE SCALE GENOMIC DNA]</scope>
    <source>
        <strain evidence="2 3">SNA2</strain>
    </source>
</reference>
<keyword evidence="3" id="KW-1185">Reference proteome</keyword>
<gene>
    <name evidence="2" type="ORF">SNE25_27965</name>
</gene>
<evidence type="ECO:0000256" key="1">
    <source>
        <dbReference type="SAM" id="Phobius"/>
    </source>
</evidence>
<feature type="transmembrane region" description="Helical" evidence="1">
    <location>
        <begin position="65"/>
        <end position="83"/>
    </location>
</feature>
<accession>A0ABZ0TK10</accession>
<feature type="transmembrane region" description="Helical" evidence="1">
    <location>
        <begin position="90"/>
        <end position="111"/>
    </location>
</feature>
<sequence>MKNTSGIAQLFLRLALGIGFLMPVMDRLGFMGPQGSGGATWGDWKHFIDYTNTLIPFASRPVSNIMGFLATIAEAVFGICLIIGFRIKEVALGAGILTLVFGLCMAIFLSIGAPFNYPVFVFTGSALVLSDIDHYKWSIDNYIKKKIL</sequence>
<organism evidence="2 3">
    <name type="scientific">Mucilaginibacter sabulilitoris</name>
    <dbReference type="NCBI Taxonomy" id="1173583"/>
    <lineage>
        <taxon>Bacteria</taxon>
        <taxon>Pseudomonadati</taxon>
        <taxon>Bacteroidota</taxon>
        <taxon>Sphingobacteriia</taxon>
        <taxon>Sphingobacteriales</taxon>
        <taxon>Sphingobacteriaceae</taxon>
        <taxon>Mucilaginibacter</taxon>
    </lineage>
</organism>
<protein>
    <submittedName>
        <fullName evidence="2">DoxX family protein</fullName>
    </submittedName>
</protein>
<dbReference type="RefSeq" id="WP_321562311.1">
    <property type="nucleotide sequence ID" value="NZ_CP139558.1"/>
</dbReference>
<keyword evidence="1" id="KW-0472">Membrane</keyword>
<keyword evidence="1" id="KW-1133">Transmembrane helix</keyword>
<evidence type="ECO:0000313" key="3">
    <source>
        <dbReference type="Proteomes" id="UP001324380"/>
    </source>
</evidence>
<proteinExistence type="predicted"/>
<evidence type="ECO:0000313" key="2">
    <source>
        <dbReference type="EMBL" id="WPU93159.1"/>
    </source>
</evidence>